<evidence type="ECO:0000313" key="2">
    <source>
        <dbReference type="Proteomes" id="UP000479190"/>
    </source>
</evidence>
<sequence>MFSLLCQPGWPTRCTRYEYIRRRLSPRKSRCFRYFVNPGGLYGALAAKGFVNIYGHTRNIAELREIPRIITEYHGIPRNTTEYHGIMRNTTEYHGNHEISRNSAEYHGIPRNYAEYHGIPRKPRNITEFRGIPRNYAEYAECCGMTQNDV</sequence>
<dbReference type="AlphaFoldDB" id="A0A6H5J0D1"/>
<protein>
    <submittedName>
        <fullName evidence="1">Uncharacterized protein</fullName>
    </submittedName>
</protein>
<dbReference type="EMBL" id="CADCXV010001263">
    <property type="protein sequence ID" value="CAB0043045.1"/>
    <property type="molecule type" value="Genomic_DNA"/>
</dbReference>
<gene>
    <name evidence="1" type="ORF">TBRA_LOCUS14633</name>
</gene>
<accession>A0A6H5J0D1</accession>
<reference evidence="1 2" key="1">
    <citation type="submission" date="2020-02" db="EMBL/GenBank/DDBJ databases">
        <authorList>
            <person name="Ferguson B K."/>
        </authorList>
    </citation>
    <scope>NUCLEOTIDE SEQUENCE [LARGE SCALE GENOMIC DNA]</scope>
</reference>
<keyword evidence="2" id="KW-1185">Reference proteome</keyword>
<dbReference type="Proteomes" id="UP000479190">
    <property type="component" value="Unassembled WGS sequence"/>
</dbReference>
<organism evidence="1 2">
    <name type="scientific">Trichogramma brassicae</name>
    <dbReference type="NCBI Taxonomy" id="86971"/>
    <lineage>
        <taxon>Eukaryota</taxon>
        <taxon>Metazoa</taxon>
        <taxon>Ecdysozoa</taxon>
        <taxon>Arthropoda</taxon>
        <taxon>Hexapoda</taxon>
        <taxon>Insecta</taxon>
        <taxon>Pterygota</taxon>
        <taxon>Neoptera</taxon>
        <taxon>Endopterygota</taxon>
        <taxon>Hymenoptera</taxon>
        <taxon>Apocrita</taxon>
        <taxon>Proctotrupomorpha</taxon>
        <taxon>Chalcidoidea</taxon>
        <taxon>Trichogrammatidae</taxon>
        <taxon>Trichogramma</taxon>
    </lineage>
</organism>
<name>A0A6H5J0D1_9HYME</name>
<proteinExistence type="predicted"/>
<evidence type="ECO:0000313" key="1">
    <source>
        <dbReference type="EMBL" id="CAB0043045.1"/>
    </source>
</evidence>